<dbReference type="InterPro" id="IPR029062">
    <property type="entry name" value="Class_I_gatase-like"/>
</dbReference>
<evidence type="ECO:0000313" key="2">
    <source>
        <dbReference type="Proteomes" id="UP000538566"/>
    </source>
</evidence>
<sequence length="261" mass="27963">MIRAFDPASSASRPLLGIGCCQREFEGEQIHRVIDRYVQAPAAVCDADIVLVPAMEDVSASVGLSRRLDGLLLTGSTSNMMPARYGKADGNGPFDPARDATSLRLAAQMVEAGKPVFGICRGFQELNVLFGGKLCDLPHGEVQHHAPDTASLEEMFAQSHQVELTDGGVLAQCWQTGHATVNSVHFQGIERLGNGLQVEAMADDSLVEAFSQISASTCVMAVQWHPEWDFATNPQSHWFFAALGAAMRGDALPKITSALPA</sequence>
<dbReference type="InterPro" id="IPR044668">
    <property type="entry name" value="PuuD-like"/>
</dbReference>
<dbReference type="Pfam" id="PF07722">
    <property type="entry name" value="Peptidase_C26"/>
    <property type="match status" value="1"/>
</dbReference>
<dbReference type="GO" id="GO:0016740">
    <property type="term" value="F:transferase activity"/>
    <property type="evidence" value="ECO:0007669"/>
    <property type="project" value="UniProtKB-KW"/>
</dbReference>
<dbReference type="GO" id="GO:0005829">
    <property type="term" value="C:cytosol"/>
    <property type="evidence" value="ECO:0007669"/>
    <property type="project" value="TreeGrafter"/>
</dbReference>
<proteinExistence type="predicted"/>
<dbReference type="Gene3D" id="3.40.50.880">
    <property type="match status" value="1"/>
</dbReference>
<dbReference type="GO" id="GO:0033969">
    <property type="term" value="F:gamma-glutamyl-gamma-aminobutyrate hydrolase activity"/>
    <property type="evidence" value="ECO:0007669"/>
    <property type="project" value="TreeGrafter"/>
</dbReference>
<protein>
    <submittedName>
        <fullName evidence="1">Putative glutamine amidotransferase</fullName>
    </submittedName>
</protein>
<dbReference type="RefSeq" id="WP_144903945.1">
    <property type="nucleotide sequence ID" value="NZ_JACHOA010000004.1"/>
</dbReference>
<dbReference type="AlphaFoldDB" id="A0A7W7EUP3"/>
<dbReference type="PANTHER" id="PTHR43235">
    <property type="entry name" value="GLUTAMINE AMIDOTRANSFERASE PB2B2.05-RELATED"/>
    <property type="match status" value="1"/>
</dbReference>
<keyword evidence="1" id="KW-0808">Transferase</keyword>
<name>A0A7W7EUP3_9SPHN</name>
<dbReference type="GO" id="GO:0006598">
    <property type="term" value="P:polyamine catabolic process"/>
    <property type="evidence" value="ECO:0007669"/>
    <property type="project" value="TreeGrafter"/>
</dbReference>
<evidence type="ECO:0000313" key="1">
    <source>
        <dbReference type="EMBL" id="MBB4614194.1"/>
    </source>
</evidence>
<keyword evidence="1" id="KW-0315">Glutamine amidotransferase</keyword>
<dbReference type="Proteomes" id="UP000538566">
    <property type="component" value="Unassembled WGS sequence"/>
</dbReference>
<dbReference type="PROSITE" id="PS51273">
    <property type="entry name" value="GATASE_TYPE_1"/>
    <property type="match status" value="1"/>
</dbReference>
<comment type="caution">
    <text evidence="1">The sequence shown here is derived from an EMBL/GenBank/DDBJ whole genome shotgun (WGS) entry which is preliminary data.</text>
</comment>
<keyword evidence="2" id="KW-1185">Reference proteome</keyword>
<dbReference type="EMBL" id="JACHOA010000004">
    <property type="protein sequence ID" value="MBB4614194.1"/>
    <property type="molecule type" value="Genomic_DNA"/>
</dbReference>
<reference evidence="1 2" key="1">
    <citation type="submission" date="2020-08" db="EMBL/GenBank/DDBJ databases">
        <title>Genomic Encyclopedia of Type Strains, Phase IV (KMG-IV): sequencing the most valuable type-strain genomes for metagenomic binning, comparative biology and taxonomic classification.</title>
        <authorList>
            <person name="Goeker M."/>
        </authorList>
    </citation>
    <scope>NUCLEOTIDE SEQUENCE [LARGE SCALE GENOMIC DNA]</scope>
    <source>
        <strain evidence="1 2">DSM 17507</strain>
    </source>
</reference>
<dbReference type="OrthoDB" id="9813383at2"/>
<dbReference type="PANTHER" id="PTHR43235:SF1">
    <property type="entry name" value="GLUTAMINE AMIDOTRANSFERASE PB2B2.05-RELATED"/>
    <property type="match status" value="1"/>
</dbReference>
<dbReference type="SUPFAM" id="SSF52317">
    <property type="entry name" value="Class I glutamine amidotransferase-like"/>
    <property type="match status" value="1"/>
</dbReference>
<accession>A0A7W7EUP3</accession>
<dbReference type="InterPro" id="IPR011697">
    <property type="entry name" value="Peptidase_C26"/>
</dbReference>
<dbReference type="CDD" id="cd01745">
    <property type="entry name" value="GATase1_2"/>
    <property type="match status" value="1"/>
</dbReference>
<organism evidence="1 2">
    <name type="scientific">Novosphingobium taihuense</name>
    <dbReference type="NCBI Taxonomy" id="260085"/>
    <lineage>
        <taxon>Bacteria</taxon>
        <taxon>Pseudomonadati</taxon>
        <taxon>Pseudomonadota</taxon>
        <taxon>Alphaproteobacteria</taxon>
        <taxon>Sphingomonadales</taxon>
        <taxon>Sphingomonadaceae</taxon>
        <taxon>Novosphingobium</taxon>
    </lineage>
</organism>
<gene>
    <name evidence="1" type="ORF">GGR37_002480</name>
</gene>